<sequence length="411" mass="46573">MMHRNQALVRYIWLSLELETYNCDDCGIDKIWEVSDGDCLLVTTTFMALFTILSAWKPSGGLVLDISVFSPSDARHWFKYLTFMPDTASGASPDECRPRRSPDHFLLPRCEIFGEETFDNDEQEEQWWQQLPAVPAVTAVLLRQQTRRRWKPTTLKYMFSRLPGLEGIHYEPWIEPFDHQQGVTDGYSVSLLESLASQPLRKLVLFENFNPLYLPDFGDYSPARVSTLQVSRAVAKASLELEHLSASFMVDAGHFFQACEPSWTWPNLTWLAMTSSLLGPDASPVATDDMLIAASAAAIKMPKLQVMEIWNGQEGLAVLFRYQRAKERRLATILRKGTREVALGFAVVTAWEDVAREHGCPGCKIVTELVDFGLVRSHGDAIHQLQLSNPVIRPVSLWQMRWEHKILAGAS</sequence>
<evidence type="ECO:0000313" key="2">
    <source>
        <dbReference type="EMBL" id="KAK4065154.1"/>
    </source>
</evidence>
<evidence type="ECO:0000259" key="1">
    <source>
        <dbReference type="Pfam" id="PF20183"/>
    </source>
</evidence>
<reference evidence="2" key="1">
    <citation type="submission" date="2023-11" db="EMBL/GenBank/DDBJ databases">
        <title>The genome sequences of three competitors of mushroom-forming fungi.</title>
        <authorList>
            <person name="Beijen E."/>
            <person name="Ohm R.A."/>
        </authorList>
    </citation>
    <scope>NUCLEOTIDE SEQUENCE</scope>
    <source>
        <strain evidence="2">CBS 100526</strain>
    </source>
</reference>
<keyword evidence="3" id="KW-1185">Reference proteome</keyword>
<organism evidence="2 3">
    <name type="scientific">Trichoderma aggressivum f. europaeum</name>
    <dbReference type="NCBI Taxonomy" id="173218"/>
    <lineage>
        <taxon>Eukaryota</taxon>
        <taxon>Fungi</taxon>
        <taxon>Dikarya</taxon>
        <taxon>Ascomycota</taxon>
        <taxon>Pezizomycotina</taxon>
        <taxon>Sordariomycetes</taxon>
        <taxon>Hypocreomycetidae</taxon>
        <taxon>Hypocreales</taxon>
        <taxon>Hypocreaceae</taxon>
        <taxon>Trichoderma</taxon>
    </lineage>
</organism>
<dbReference type="Pfam" id="PF20183">
    <property type="entry name" value="DUF6546"/>
    <property type="match status" value="1"/>
</dbReference>
<feature type="domain" description="DUF6546" evidence="1">
    <location>
        <begin position="199"/>
        <end position="393"/>
    </location>
</feature>
<dbReference type="RefSeq" id="XP_062752403.1">
    <property type="nucleotide sequence ID" value="XM_062903456.1"/>
</dbReference>
<evidence type="ECO:0000313" key="3">
    <source>
        <dbReference type="Proteomes" id="UP001273209"/>
    </source>
</evidence>
<dbReference type="EMBL" id="JAWRVG010000043">
    <property type="protein sequence ID" value="KAK4065154.1"/>
    <property type="molecule type" value="Genomic_DNA"/>
</dbReference>
<dbReference type="Proteomes" id="UP001273209">
    <property type="component" value="Unassembled WGS sequence"/>
</dbReference>
<proteinExistence type="predicted"/>
<gene>
    <name evidence="2" type="ORF">Triagg1_8593</name>
</gene>
<dbReference type="AlphaFoldDB" id="A0AAE1LX07"/>
<name>A0AAE1LX07_9HYPO</name>
<dbReference type="InterPro" id="IPR046676">
    <property type="entry name" value="DUF6546"/>
</dbReference>
<dbReference type="GeneID" id="87923361"/>
<comment type="caution">
    <text evidence="2">The sequence shown here is derived from an EMBL/GenBank/DDBJ whole genome shotgun (WGS) entry which is preliminary data.</text>
</comment>
<protein>
    <recommendedName>
        <fullName evidence="1">DUF6546 domain-containing protein</fullName>
    </recommendedName>
</protein>
<accession>A0AAE1LX07</accession>